<feature type="transmembrane region" description="Helical" evidence="8">
    <location>
        <begin position="147"/>
        <end position="168"/>
    </location>
</feature>
<evidence type="ECO:0000313" key="11">
    <source>
        <dbReference type="Proteomes" id="UP001500653"/>
    </source>
</evidence>
<proteinExistence type="inferred from homology"/>
<dbReference type="PANTHER" id="PTHR48020:SF12">
    <property type="entry name" value="PROTON MYO-INOSITOL COTRANSPORTER"/>
    <property type="match status" value="1"/>
</dbReference>
<evidence type="ECO:0000256" key="1">
    <source>
        <dbReference type="ARBA" id="ARBA00004651"/>
    </source>
</evidence>
<evidence type="ECO:0000256" key="3">
    <source>
        <dbReference type="ARBA" id="ARBA00022448"/>
    </source>
</evidence>
<feature type="transmembrane region" description="Helical" evidence="8">
    <location>
        <begin position="112"/>
        <end position="135"/>
    </location>
</feature>
<reference evidence="11" key="1">
    <citation type="journal article" date="2019" name="Int. J. Syst. Evol. Microbiol.">
        <title>The Global Catalogue of Microorganisms (GCM) 10K type strain sequencing project: providing services to taxonomists for standard genome sequencing and annotation.</title>
        <authorList>
            <consortium name="The Broad Institute Genomics Platform"/>
            <consortium name="The Broad Institute Genome Sequencing Center for Infectious Disease"/>
            <person name="Wu L."/>
            <person name="Ma J."/>
        </authorList>
    </citation>
    <scope>NUCLEOTIDE SEQUENCE [LARGE SCALE GENOMIC DNA]</scope>
    <source>
        <strain evidence="11">JCM 13023</strain>
    </source>
</reference>
<comment type="similarity">
    <text evidence="2 7">Belongs to the major facilitator superfamily. Sugar transporter (TC 2.A.1.1) family.</text>
</comment>
<feature type="transmembrane region" description="Helical" evidence="8">
    <location>
        <begin position="325"/>
        <end position="346"/>
    </location>
</feature>
<dbReference type="SUPFAM" id="SSF103473">
    <property type="entry name" value="MFS general substrate transporter"/>
    <property type="match status" value="1"/>
</dbReference>
<dbReference type="PROSITE" id="PS50850">
    <property type="entry name" value="MFS"/>
    <property type="match status" value="1"/>
</dbReference>
<evidence type="ECO:0000259" key="9">
    <source>
        <dbReference type="PROSITE" id="PS50850"/>
    </source>
</evidence>
<dbReference type="PRINTS" id="PR00171">
    <property type="entry name" value="SUGRTRNSPORT"/>
</dbReference>
<evidence type="ECO:0000256" key="5">
    <source>
        <dbReference type="ARBA" id="ARBA00022989"/>
    </source>
</evidence>
<feature type="transmembrane region" description="Helical" evidence="8">
    <location>
        <begin position="53"/>
        <end position="76"/>
    </location>
</feature>
<dbReference type="NCBIfam" id="TIGR00879">
    <property type="entry name" value="SP"/>
    <property type="match status" value="1"/>
</dbReference>
<dbReference type="Pfam" id="PF00083">
    <property type="entry name" value="Sugar_tr"/>
    <property type="match status" value="1"/>
</dbReference>
<evidence type="ECO:0000256" key="7">
    <source>
        <dbReference type="RuleBase" id="RU003346"/>
    </source>
</evidence>
<keyword evidence="4 8" id="KW-0812">Transmembrane</keyword>
<dbReference type="InterPro" id="IPR005828">
    <property type="entry name" value="MFS_sugar_transport-like"/>
</dbReference>
<keyword evidence="6 8" id="KW-0472">Membrane</keyword>
<dbReference type="Proteomes" id="UP001500653">
    <property type="component" value="Unassembled WGS sequence"/>
</dbReference>
<evidence type="ECO:0000256" key="2">
    <source>
        <dbReference type="ARBA" id="ARBA00010992"/>
    </source>
</evidence>
<protein>
    <submittedName>
        <fullName evidence="10">Sugar porter family MFS transporter</fullName>
    </submittedName>
</protein>
<evidence type="ECO:0000256" key="8">
    <source>
        <dbReference type="SAM" id="Phobius"/>
    </source>
</evidence>
<feature type="transmembrane region" description="Helical" evidence="8">
    <location>
        <begin position="294"/>
        <end position="318"/>
    </location>
</feature>
<feature type="transmembrane region" description="Helical" evidence="8">
    <location>
        <begin position="180"/>
        <end position="199"/>
    </location>
</feature>
<dbReference type="InterPro" id="IPR020846">
    <property type="entry name" value="MFS_dom"/>
</dbReference>
<dbReference type="PROSITE" id="PS00216">
    <property type="entry name" value="SUGAR_TRANSPORT_1"/>
    <property type="match status" value="1"/>
</dbReference>
<accession>A0ABP4GPS6</accession>
<dbReference type="InterPro" id="IPR005829">
    <property type="entry name" value="Sugar_transporter_CS"/>
</dbReference>
<gene>
    <name evidence="10" type="ORF">GCM10009676_13710</name>
</gene>
<comment type="caution">
    <text evidence="10">The sequence shown here is derived from an EMBL/GenBank/DDBJ whole genome shotgun (WGS) entry which is preliminary data.</text>
</comment>
<keyword evidence="11" id="KW-1185">Reference proteome</keyword>
<feature type="transmembrane region" description="Helical" evidence="8">
    <location>
        <begin position="420"/>
        <end position="445"/>
    </location>
</feature>
<dbReference type="InterPro" id="IPR003663">
    <property type="entry name" value="Sugar/inositol_transpt"/>
</dbReference>
<dbReference type="PROSITE" id="PS00217">
    <property type="entry name" value="SUGAR_TRANSPORT_2"/>
    <property type="match status" value="1"/>
</dbReference>
<dbReference type="EMBL" id="BAAALN010000005">
    <property type="protein sequence ID" value="GAA1231895.1"/>
    <property type="molecule type" value="Genomic_DNA"/>
</dbReference>
<feature type="transmembrane region" description="Helical" evidence="8">
    <location>
        <begin position="395"/>
        <end position="414"/>
    </location>
</feature>
<feature type="domain" description="Major facilitator superfamily (MFS) profile" evidence="9">
    <location>
        <begin position="20"/>
        <end position="449"/>
    </location>
</feature>
<keyword evidence="3 7" id="KW-0813">Transport</keyword>
<sequence length="474" mass="50150">MNDAPPRAGNPAGKRLALRSAVIAALGGLLFGFDTAVISGTTDALKDVFSLNAGGLGFTVATALIGTIVGAAATGLWKPADVFGRKKVLYAIGILYLVSAIGSALAPDWGTFMALRFIGGVGVGAAAAVAPIYNAEVAPPKLRGRMVGLFQFNIVLGILLAYLSNYVMLQLAPEATAWRWMFGVEALPALAFALLLVLVPESPRWLMKVGRVAEADRVIEALASDPEEARLAHKEITEALETDDAEQRPKFFTRRHRKVIFLALAIAAFNQLSGINAVLYYAPSIFESAGMGESASFLSSGGVGLINLISTMLALFVIDKLGRRKLMLIGSLGYLITLGLLSATFLSQGADFSGTASMFVVLLVMLFVAAHAFGQGAVIWVFISEIFPTSIRARGQAFGSLVHWGAAAVISWIFPLLAEVVGGGMAFAFFFVCMVGQLVWVLVLMPETKGVPLEKLKGVLGVGDSRPVHSESGR</sequence>
<feature type="transmembrane region" description="Helical" evidence="8">
    <location>
        <begin position="259"/>
        <end position="282"/>
    </location>
</feature>
<dbReference type="RefSeq" id="WP_253863840.1">
    <property type="nucleotide sequence ID" value="NZ_BAAALN010000005.1"/>
</dbReference>
<dbReference type="PANTHER" id="PTHR48020">
    <property type="entry name" value="PROTON MYO-INOSITOL COTRANSPORTER"/>
    <property type="match status" value="1"/>
</dbReference>
<feature type="transmembrane region" description="Helical" evidence="8">
    <location>
        <begin position="88"/>
        <end position="106"/>
    </location>
</feature>
<name>A0ABP4GPS6_9PSEU</name>
<evidence type="ECO:0000256" key="4">
    <source>
        <dbReference type="ARBA" id="ARBA00022692"/>
    </source>
</evidence>
<organism evidence="10 11">
    <name type="scientific">Prauserella halophila</name>
    <dbReference type="NCBI Taxonomy" id="185641"/>
    <lineage>
        <taxon>Bacteria</taxon>
        <taxon>Bacillati</taxon>
        <taxon>Actinomycetota</taxon>
        <taxon>Actinomycetes</taxon>
        <taxon>Pseudonocardiales</taxon>
        <taxon>Pseudonocardiaceae</taxon>
        <taxon>Prauserella</taxon>
    </lineage>
</organism>
<evidence type="ECO:0000313" key="10">
    <source>
        <dbReference type="EMBL" id="GAA1231895.1"/>
    </source>
</evidence>
<comment type="subcellular location">
    <subcellularLocation>
        <location evidence="1">Cell membrane</location>
        <topology evidence="1">Multi-pass membrane protein</topology>
    </subcellularLocation>
</comment>
<dbReference type="Gene3D" id="1.20.1250.20">
    <property type="entry name" value="MFS general substrate transporter like domains"/>
    <property type="match status" value="1"/>
</dbReference>
<feature type="transmembrane region" description="Helical" evidence="8">
    <location>
        <begin position="358"/>
        <end position="383"/>
    </location>
</feature>
<evidence type="ECO:0000256" key="6">
    <source>
        <dbReference type="ARBA" id="ARBA00023136"/>
    </source>
</evidence>
<dbReference type="InterPro" id="IPR050814">
    <property type="entry name" value="Myo-inositol_Transporter"/>
</dbReference>
<keyword evidence="5 8" id="KW-1133">Transmembrane helix</keyword>
<dbReference type="InterPro" id="IPR036259">
    <property type="entry name" value="MFS_trans_sf"/>
</dbReference>
<feature type="transmembrane region" description="Helical" evidence="8">
    <location>
        <begin position="16"/>
        <end position="33"/>
    </location>
</feature>